<dbReference type="EMBL" id="HADW01018297">
    <property type="protein sequence ID" value="SBP19697.1"/>
    <property type="molecule type" value="Transcribed_RNA"/>
</dbReference>
<dbReference type="GO" id="GO:0000978">
    <property type="term" value="F:RNA polymerase II cis-regulatory region sequence-specific DNA binding"/>
    <property type="evidence" value="ECO:0007669"/>
    <property type="project" value="TreeGrafter"/>
</dbReference>
<dbReference type="GO" id="GO:0005634">
    <property type="term" value="C:nucleus"/>
    <property type="evidence" value="ECO:0007669"/>
    <property type="project" value="UniProtKB-SubCell"/>
</dbReference>
<dbReference type="SMART" id="SM00355">
    <property type="entry name" value="ZnF_C2H2"/>
    <property type="match status" value="6"/>
</dbReference>
<name>A0A1A7XNM6_9TELE</name>
<dbReference type="GO" id="GO:0001228">
    <property type="term" value="F:DNA-binding transcription activator activity, RNA polymerase II-specific"/>
    <property type="evidence" value="ECO:0007669"/>
    <property type="project" value="TreeGrafter"/>
</dbReference>
<dbReference type="EMBL" id="HADX01010203">
    <property type="protein sequence ID" value="SBP32435.1"/>
    <property type="molecule type" value="Transcribed_RNA"/>
</dbReference>
<evidence type="ECO:0000313" key="11">
    <source>
        <dbReference type="EMBL" id="SBP19697.1"/>
    </source>
</evidence>
<dbReference type="GO" id="GO:0008270">
    <property type="term" value="F:zinc ion binding"/>
    <property type="evidence" value="ECO:0007669"/>
    <property type="project" value="UniProtKB-KW"/>
</dbReference>
<organism evidence="11">
    <name type="scientific">Iconisemion striatum</name>
    <dbReference type="NCBI Taxonomy" id="60296"/>
    <lineage>
        <taxon>Eukaryota</taxon>
        <taxon>Metazoa</taxon>
        <taxon>Chordata</taxon>
        <taxon>Craniata</taxon>
        <taxon>Vertebrata</taxon>
        <taxon>Euteleostomi</taxon>
        <taxon>Actinopterygii</taxon>
        <taxon>Neopterygii</taxon>
        <taxon>Teleostei</taxon>
        <taxon>Neoteleostei</taxon>
        <taxon>Acanthomorphata</taxon>
        <taxon>Ovalentaria</taxon>
        <taxon>Atherinomorphae</taxon>
        <taxon>Cyprinodontiformes</taxon>
        <taxon>Nothobranchiidae</taxon>
        <taxon>Iconisemion</taxon>
    </lineage>
</organism>
<dbReference type="AlphaFoldDB" id="A0A1A7XNM6"/>
<dbReference type="InterPro" id="IPR036236">
    <property type="entry name" value="Znf_C2H2_sf"/>
</dbReference>
<keyword evidence="5" id="KW-0862">Zinc</keyword>
<evidence type="ECO:0000256" key="5">
    <source>
        <dbReference type="ARBA" id="ARBA00022833"/>
    </source>
</evidence>
<evidence type="ECO:0000256" key="4">
    <source>
        <dbReference type="ARBA" id="ARBA00022771"/>
    </source>
</evidence>
<sequence>MLQTTVLVSHVNVDRLRGDVSMEMGKIEQVIVGGEINSSAEIKSQPVVAPTHSHPNESLQCFQCFITFSNHKAKERHVRKDHPQQFTRYLQKINTLFTCYKCNKSFLTPEELTEHQMSHYADKNPFICTDCKKRFSGFSELNKHRRFECGKRPFACKDCGALFPSGFRLRNHRIAVHPHDPVTSGNISTFQCCKCDCGFKTKHELLQHQEKFANDQNCGKNLQGKKRVHKHKCVTQEKEEDVKKIKQEEEERECDEEFFTELKIPCSKPDCDCTFPTLEALRAHKKEKHGSPSLKASSAEDSSSKGDLRSHQSFHIEGEDADNR</sequence>
<dbReference type="PANTHER" id="PTHR24376">
    <property type="entry name" value="ZINC FINGER PROTEIN"/>
    <property type="match status" value="1"/>
</dbReference>
<feature type="compositionally biased region" description="Basic and acidic residues" evidence="9">
    <location>
        <begin position="302"/>
        <end position="324"/>
    </location>
</feature>
<keyword evidence="6" id="KW-0238">DNA-binding</keyword>
<feature type="region of interest" description="Disordered" evidence="9">
    <location>
        <begin position="284"/>
        <end position="324"/>
    </location>
</feature>
<proteinExistence type="predicted"/>
<feature type="domain" description="C2H2-type" evidence="10">
    <location>
        <begin position="126"/>
        <end position="153"/>
    </location>
</feature>
<dbReference type="Gene3D" id="3.30.160.60">
    <property type="entry name" value="Classic Zinc Finger"/>
    <property type="match status" value="3"/>
</dbReference>
<keyword evidence="7" id="KW-0539">Nucleus</keyword>
<comment type="subcellular location">
    <subcellularLocation>
        <location evidence="1">Nucleus</location>
    </subcellularLocation>
</comment>
<feature type="compositionally biased region" description="Low complexity" evidence="9">
    <location>
        <begin position="291"/>
        <end position="301"/>
    </location>
</feature>
<feature type="domain" description="C2H2-type" evidence="10">
    <location>
        <begin position="154"/>
        <end position="182"/>
    </location>
</feature>
<reference evidence="11" key="1">
    <citation type="submission" date="2016-05" db="EMBL/GenBank/DDBJ databases">
        <authorList>
            <person name="Lavstsen T."/>
            <person name="Jespersen J.S."/>
        </authorList>
    </citation>
    <scope>NUCLEOTIDE SEQUENCE</scope>
    <source>
        <tissue evidence="11">Brain</tissue>
    </source>
</reference>
<evidence type="ECO:0000256" key="6">
    <source>
        <dbReference type="ARBA" id="ARBA00023125"/>
    </source>
</evidence>
<keyword evidence="3" id="KW-0677">Repeat</keyword>
<evidence type="ECO:0000256" key="3">
    <source>
        <dbReference type="ARBA" id="ARBA00022737"/>
    </source>
</evidence>
<reference evidence="11" key="2">
    <citation type="submission" date="2016-06" db="EMBL/GenBank/DDBJ databases">
        <title>The genome of a short-lived fish provides insights into sex chromosome evolution and the genetic control of aging.</title>
        <authorList>
            <person name="Reichwald K."/>
            <person name="Felder M."/>
            <person name="Petzold A."/>
            <person name="Koch P."/>
            <person name="Groth M."/>
            <person name="Platzer M."/>
        </authorList>
    </citation>
    <scope>NUCLEOTIDE SEQUENCE</scope>
    <source>
        <tissue evidence="11">Brain</tissue>
    </source>
</reference>
<evidence type="ECO:0000256" key="2">
    <source>
        <dbReference type="ARBA" id="ARBA00022723"/>
    </source>
</evidence>
<dbReference type="InterPro" id="IPR013087">
    <property type="entry name" value="Znf_C2H2_type"/>
</dbReference>
<dbReference type="PANTHER" id="PTHR24376:SF243">
    <property type="entry name" value="C2H2-TYPE DOMAIN-CONTAINING PROTEIN"/>
    <property type="match status" value="1"/>
</dbReference>
<protein>
    <recommendedName>
        <fullName evidence="10">C2H2-type domain-containing protein</fullName>
    </recommendedName>
</protein>
<feature type="domain" description="C2H2-type" evidence="10">
    <location>
        <begin position="97"/>
        <end position="124"/>
    </location>
</feature>
<keyword evidence="2" id="KW-0479">Metal-binding</keyword>
<evidence type="ECO:0000256" key="1">
    <source>
        <dbReference type="ARBA" id="ARBA00004123"/>
    </source>
</evidence>
<dbReference type="SUPFAM" id="SSF57667">
    <property type="entry name" value="beta-beta-alpha zinc fingers"/>
    <property type="match status" value="2"/>
</dbReference>
<dbReference type="PROSITE" id="PS50157">
    <property type="entry name" value="ZINC_FINGER_C2H2_2"/>
    <property type="match status" value="3"/>
</dbReference>
<dbReference type="Pfam" id="PF00096">
    <property type="entry name" value="zf-C2H2"/>
    <property type="match status" value="2"/>
</dbReference>
<keyword evidence="4 8" id="KW-0863">Zinc-finger</keyword>
<evidence type="ECO:0000256" key="7">
    <source>
        <dbReference type="ARBA" id="ARBA00023242"/>
    </source>
</evidence>
<dbReference type="PROSITE" id="PS00028">
    <property type="entry name" value="ZINC_FINGER_C2H2_1"/>
    <property type="match status" value="3"/>
</dbReference>
<accession>A0A1A7XNM6</accession>
<evidence type="ECO:0000256" key="9">
    <source>
        <dbReference type="SAM" id="MobiDB-lite"/>
    </source>
</evidence>
<evidence type="ECO:0000256" key="8">
    <source>
        <dbReference type="PROSITE-ProRule" id="PRU00042"/>
    </source>
</evidence>
<gene>
    <name evidence="11" type="primary">ZNF672</name>
</gene>
<evidence type="ECO:0000259" key="10">
    <source>
        <dbReference type="PROSITE" id="PS50157"/>
    </source>
</evidence>
<dbReference type="Pfam" id="PF13912">
    <property type="entry name" value="zf-C2H2_6"/>
    <property type="match status" value="2"/>
</dbReference>